<organism evidence="2 3">
    <name type="scientific">Streptomyces catenulae</name>
    <dbReference type="NCBI Taxonomy" id="66875"/>
    <lineage>
        <taxon>Bacteria</taxon>
        <taxon>Bacillati</taxon>
        <taxon>Actinomycetota</taxon>
        <taxon>Actinomycetes</taxon>
        <taxon>Kitasatosporales</taxon>
        <taxon>Streptomycetaceae</taxon>
        <taxon>Streptomyces</taxon>
    </lineage>
</organism>
<dbReference type="RefSeq" id="WP_157848049.1">
    <property type="nucleotide sequence ID" value="NZ_JBEZVI010000013.1"/>
</dbReference>
<name>A0ABV2Z1I7_9ACTN</name>
<dbReference type="Proteomes" id="UP001550853">
    <property type="component" value="Unassembled WGS sequence"/>
</dbReference>
<keyword evidence="3" id="KW-1185">Reference proteome</keyword>
<evidence type="ECO:0000313" key="3">
    <source>
        <dbReference type="Proteomes" id="UP001550853"/>
    </source>
</evidence>
<proteinExistence type="predicted"/>
<feature type="region of interest" description="Disordered" evidence="1">
    <location>
        <begin position="13"/>
        <end position="38"/>
    </location>
</feature>
<protein>
    <submittedName>
        <fullName evidence="2">Uncharacterized protein</fullName>
    </submittedName>
</protein>
<evidence type="ECO:0000313" key="2">
    <source>
        <dbReference type="EMBL" id="MEU3711846.1"/>
    </source>
</evidence>
<gene>
    <name evidence="2" type="ORF">AB0E61_17315</name>
</gene>
<reference evidence="2 3" key="1">
    <citation type="submission" date="2024-06" db="EMBL/GenBank/DDBJ databases">
        <title>The Natural Products Discovery Center: Release of the First 8490 Sequenced Strains for Exploring Actinobacteria Biosynthetic Diversity.</title>
        <authorList>
            <person name="Kalkreuter E."/>
            <person name="Kautsar S.A."/>
            <person name="Yang D."/>
            <person name="Bader C.D."/>
            <person name="Teijaro C.N."/>
            <person name="Fluegel L."/>
            <person name="Davis C.M."/>
            <person name="Simpson J.R."/>
            <person name="Lauterbach L."/>
            <person name="Steele A.D."/>
            <person name="Gui C."/>
            <person name="Meng S."/>
            <person name="Li G."/>
            <person name="Viehrig K."/>
            <person name="Ye F."/>
            <person name="Su P."/>
            <person name="Kiefer A.F."/>
            <person name="Nichols A."/>
            <person name="Cepeda A.J."/>
            <person name="Yan W."/>
            <person name="Fan B."/>
            <person name="Jiang Y."/>
            <person name="Adhikari A."/>
            <person name="Zheng C.-J."/>
            <person name="Schuster L."/>
            <person name="Cowan T.M."/>
            <person name="Smanski M.J."/>
            <person name="Chevrette M.G."/>
            <person name="De Carvalho L.P.S."/>
            <person name="Shen B."/>
        </authorList>
    </citation>
    <scope>NUCLEOTIDE SEQUENCE [LARGE SCALE GENOMIC DNA]</scope>
    <source>
        <strain evidence="2 3">NPDC033039</strain>
    </source>
</reference>
<comment type="caution">
    <text evidence="2">The sequence shown here is derived from an EMBL/GenBank/DDBJ whole genome shotgun (WGS) entry which is preliminary data.</text>
</comment>
<evidence type="ECO:0000256" key="1">
    <source>
        <dbReference type="SAM" id="MobiDB-lite"/>
    </source>
</evidence>
<dbReference type="EMBL" id="JBEZVI010000013">
    <property type="protein sequence ID" value="MEU3711846.1"/>
    <property type="molecule type" value="Genomic_DNA"/>
</dbReference>
<feature type="region of interest" description="Disordered" evidence="1">
    <location>
        <begin position="312"/>
        <end position="332"/>
    </location>
</feature>
<accession>A0ABV2Z1I7</accession>
<sequence>MFHSFVLAPQANINNGTVHGGQHAENRIGGPSHGERLVESHEGPVSSAEIDAAEWGFAEPEWFEDALRELDSGLLFLTGEAGVGRRTVAINLLLRHSDSRELRAVDRDVNLAAWRPGKKDAARGYLVDGLIGQQPLGRGTVGALKRMLEEARARMVVVLPDEPELVRGLMRDLDLTPRLCAPPPPRAVFDARFAAAVPEPAARSRLLASLETGVLDELLANPLVPSEVAELVETVVESGEGPSVPGATDLRSRLSYRACDEAPELVKKAREDPDALAFLLALCVFEGLDHRIVREQAERLLELAEGRLDPVLRDGGREESTGCAVPPPTGPNPKFVFRRSLDELMRKVRAESAQREIRTGTGYRYSVEPVRFTRHRQAEEVLKHVWRQYSQLPALLTDWMDGVGGEHELTRSVGRVMGLAVGWGGGRRALDHIHGLAASDRASSRSIAAAALGMAAQDPMLDGEIKYRLRAWSRSSTPLLRSTVARTCGTEFGLSRPEFALQTLRAVRDASRRRRAEPDADTAETDVRRAVVELFSSGNQTLVMRHLVEWDSAYDDGDFVQGLFPWLFPGGHRWLGEQLVSNGEFAEFTIALTHRALDDDALFEHARNMLVAWCRSASWDDEPEPTGVLLTALAQRMTRGVFRLFVDIDQFPDPLPVHALVRHALESWRHGRTPTDPGTTAQRSAV</sequence>